<evidence type="ECO:0000313" key="2">
    <source>
        <dbReference type="EMBL" id="KAB7789030.1"/>
    </source>
</evidence>
<feature type="transmembrane region" description="Helical" evidence="1">
    <location>
        <begin position="47"/>
        <end position="66"/>
    </location>
</feature>
<evidence type="ECO:0000313" key="3">
    <source>
        <dbReference type="Proteomes" id="UP000441772"/>
    </source>
</evidence>
<keyword evidence="1" id="KW-1133">Transmembrane helix</keyword>
<evidence type="ECO:0000256" key="1">
    <source>
        <dbReference type="SAM" id="Phobius"/>
    </source>
</evidence>
<feature type="transmembrane region" description="Helical" evidence="1">
    <location>
        <begin position="21"/>
        <end position="41"/>
    </location>
</feature>
<name>A0A6I1GBP7_9BIFI</name>
<proteinExistence type="predicted"/>
<reference evidence="2 3" key="1">
    <citation type="submission" date="2019-09" db="EMBL/GenBank/DDBJ databases">
        <title>Characterization of the phylogenetic diversity of two novel species belonging to the genus Bifidobacterium: Bifidobacterium cebidarum sp. nov. and Bifidobacterium leontopitheci sp. nov.</title>
        <authorList>
            <person name="Lugli G.A."/>
            <person name="Duranti S."/>
            <person name="Milani C."/>
            <person name="Turroni F."/>
            <person name="Ventura M."/>
        </authorList>
    </citation>
    <scope>NUCLEOTIDE SEQUENCE [LARGE SCALE GENOMIC DNA]</scope>
    <source>
        <strain evidence="2 3">LMG 31471</strain>
    </source>
</reference>
<keyword evidence="1" id="KW-0812">Transmembrane</keyword>
<keyword evidence="1" id="KW-0472">Membrane</keyword>
<organism evidence="2 3">
    <name type="scientific">Bifidobacterium leontopitheci</name>
    <dbReference type="NCBI Taxonomy" id="2650774"/>
    <lineage>
        <taxon>Bacteria</taxon>
        <taxon>Bacillati</taxon>
        <taxon>Actinomycetota</taxon>
        <taxon>Actinomycetes</taxon>
        <taxon>Bifidobacteriales</taxon>
        <taxon>Bifidobacteriaceae</taxon>
        <taxon>Bifidobacterium</taxon>
    </lineage>
</organism>
<accession>A0A6I1GBP7</accession>
<gene>
    <name evidence="2" type="ORF">F7D09_2013</name>
</gene>
<keyword evidence="3" id="KW-1185">Reference proteome</keyword>
<protein>
    <recommendedName>
        <fullName evidence="4">Transmembrane protein</fullName>
    </recommendedName>
</protein>
<sequence length="154" mass="17301">MVGNSRVFVNQVQDKLLPGRCLYLFIFLLMRVVYLFIFLLMETIYSFIWVIFLLMKVMYSLIRVTCGFITDRRVAFGGTSLHPIKLFVSRLPISHTNVRRSGKEAVMGVGKVPHPCHRAHPGVIAPLSPSISPATLIAVFLASSCMGVNCRLCR</sequence>
<dbReference type="AlphaFoldDB" id="A0A6I1GBP7"/>
<dbReference type="Proteomes" id="UP000441772">
    <property type="component" value="Unassembled WGS sequence"/>
</dbReference>
<evidence type="ECO:0008006" key="4">
    <source>
        <dbReference type="Google" id="ProtNLM"/>
    </source>
</evidence>
<comment type="caution">
    <text evidence="2">The sequence shown here is derived from an EMBL/GenBank/DDBJ whole genome shotgun (WGS) entry which is preliminary data.</text>
</comment>
<dbReference type="EMBL" id="WBVT01000052">
    <property type="protein sequence ID" value="KAB7789030.1"/>
    <property type="molecule type" value="Genomic_DNA"/>
</dbReference>